<feature type="transmembrane region" description="Helical" evidence="7">
    <location>
        <begin position="158"/>
        <end position="178"/>
    </location>
</feature>
<organism evidence="8 9">
    <name type="scientific">Tilletia horrida</name>
    <dbReference type="NCBI Taxonomy" id="155126"/>
    <lineage>
        <taxon>Eukaryota</taxon>
        <taxon>Fungi</taxon>
        <taxon>Dikarya</taxon>
        <taxon>Basidiomycota</taxon>
        <taxon>Ustilaginomycotina</taxon>
        <taxon>Exobasidiomycetes</taxon>
        <taxon>Tilletiales</taxon>
        <taxon>Tilletiaceae</taxon>
        <taxon>Tilletia</taxon>
    </lineage>
</organism>
<dbReference type="EMBL" id="JAPDMQ010000006">
    <property type="protein sequence ID" value="KAK0540916.1"/>
    <property type="molecule type" value="Genomic_DNA"/>
</dbReference>
<protein>
    <recommendedName>
        <fullName evidence="10">General alpha-glucoside permease</fullName>
    </recommendedName>
</protein>
<feature type="transmembrane region" description="Helical" evidence="7">
    <location>
        <begin position="48"/>
        <end position="65"/>
    </location>
</feature>
<reference evidence="8" key="1">
    <citation type="journal article" date="2023" name="PhytoFront">
        <title>Draft Genome Resources of Seven Strains of Tilletia horrida, Causal Agent of Kernel Smut of Rice.</title>
        <authorList>
            <person name="Khanal S."/>
            <person name="Antony Babu S."/>
            <person name="Zhou X.G."/>
        </authorList>
    </citation>
    <scope>NUCLEOTIDE SEQUENCE</scope>
    <source>
        <strain evidence="8">TX3</strain>
    </source>
</reference>
<feature type="region of interest" description="Disordered" evidence="6">
    <location>
        <begin position="490"/>
        <end position="556"/>
    </location>
</feature>
<dbReference type="GO" id="GO:0005886">
    <property type="term" value="C:plasma membrane"/>
    <property type="evidence" value="ECO:0007669"/>
    <property type="project" value="TreeGrafter"/>
</dbReference>
<keyword evidence="9" id="KW-1185">Reference proteome</keyword>
<name>A0AAN6GJS2_9BASI</name>
<keyword evidence="4 7" id="KW-1133">Transmembrane helix</keyword>
<feature type="transmembrane region" description="Helical" evidence="7">
    <location>
        <begin position="120"/>
        <end position="138"/>
    </location>
</feature>
<proteinExistence type="predicted"/>
<feature type="compositionally biased region" description="Low complexity" evidence="6">
    <location>
        <begin position="491"/>
        <end position="503"/>
    </location>
</feature>
<sequence>MVGGGGGSAAQLYPPSSSDFASSSSSSTRSAAMGASHRDEPRLRGSPGLYIPLLALGTLGVQLVWSTEMVFASPYLLELGLSKASMAAVFVAGPLSGLLVQPIIGATSDRCTHRWGRRRPYLAVAVALCASSLLLLGYARSLSHTVLLAGNSTSADKLTIFLAVLSIFGIDFSVNAVMSVDRALILDILPASQQALGNAWAVRLTSTGLLLGFLIGNLDLPRTFPFSWLSFVWQTSYPEGAPASEAQIKCMSVTTALLLLLTQALTAHAAVEQVYVPSAGDAEAREGHLQRKTSRVQSTIQSALEPLRELRKTAATLPDSIWMVFKVQFFNWIAMYPLLFWGTTWIGSIYRRQESSQSGSPDEIAERGTRLGSLAMFYQSLFSLLISVVVPLLLPATTSPSPNAAARPRIPILNVPLPLWNVGLPSLWALSHFCYALAMLFTWPASWWSSTTIAVLLIATTGFSVATANWIPFSLLGILVHEAEHGKSRMAGSEAEGLLSGSSHRAGDEHGGTRARPQATTRSAGEDEDEDLDALSFGPDRDVEEARHERLRAERGGAGATHAGAVLGLHNVSIVAGQLAVTAISSLVFALMDSSAPPVTNPPPGPPAGLNPSPSSPPSSSAPLPLPPRMRREAAHPAADPDAIGVVLRIGMVAAAVAGIFALRLRAKMAASELAGPATSGRAA</sequence>
<evidence type="ECO:0000256" key="3">
    <source>
        <dbReference type="ARBA" id="ARBA00022692"/>
    </source>
</evidence>
<evidence type="ECO:0000313" key="9">
    <source>
        <dbReference type="Proteomes" id="UP001176521"/>
    </source>
</evidence>
<dbReference type="Proteomes" id="UP001176521">
    <property type="component" value="Unassembled WGS sequence"/>
</dbReference>
<feature type="region of interest" description="Disordered" evidence="6">
    <location>
        <begin position="598"/>
        <end position="637"/>
    </location>
</feature>
<comment type="caution">
    <text evidence="8">The sequence shown here is derived from an EMBL/GenBank/DDBJ whole genome shotgun (WGS) entry which is preliminary data.</text>
</comment>
<evidence type="ECO:0000256" key="1">
    <source>
        <dbReference type="ARBA" id="ARBA00004141"/>
    </source>
</evidence>
<gene>
    <name evidence="8" type="ORF">OC842_000227</name>
</gene>
<evidence type="ECO:0000256" key="4">
    <source>
        <dbReference type="ARBA" id="ARBA00022989"/>
    </source>
</evidence>
<evidence type="ECO:0000256" key="6">
    <source>
        <dbReference type="SAM" id="MobiDB-lite"/>
    </source>
</evidence>
<dbReference type="InterPro" id="IPR036259">
    <property type="entry name" value="MFS_trans_sf"/>
</dbReference>
<evidence type="ECO:0008006" key="10">
    <source>
        <dbReference type="Google" id="ProtNLM"/>
    </source>
</evidence>
<evidence type="ECO:0000313" key="8">
    <source>
        <dbReference type="EMBL" id="KAK0540916.1"/>
    </source>
</evidence>
<feature type="transmembrane region" description="Helical" evidence="7">
    <location>
        <begin position="453"/>
        <end position="480"/>
    </location>
</feature>
<dbReference type="Pfam" id="PF13347">
    <property type="entry name" value="MFS_2"/>
    <property type="match status" value="1"/>
</dbReference>
<accession>A0AAN6GJS2</accession>
<feature type="transmembrane region" description="Helical" evidence="7">
    <location>
        <begin position="572"/>
        <end position="592"/>
    </location>
</feature>
<dbReference type="AlphaFoldDB" id="A0AAN6GJS2"/>
<evidence type="ECO:0000256" key="7">
    <source>
        <dbReference type="SAM" id="Phobius"/>
    </source>
</evidence>
<feature type="transmembrane region" description="Helical" evidence="7">
    <location>
        <begin position="376"/>
        <end position="396"/>
    </location>
</feature>
<keyword evidence="5 7" id="KW-0472">Membrane</keyword>
<feature type="transmembrane region" description="Helical" evidence="7">
    <location>
        <begin position="643"/>
        <end position="663"/>
    </location>
</feature>
<evidence type="ECO:0000256" key="5">
    <source>
        <dbReference type="ARBA" id="ARBA00023136"/>
    </source>
</evidence>
<feature type="transmembrane region" description="Helical" evidence="7">
    <location>
        <begin position="417"/>
        <end position="441"/>
    </location>
</feature>
<feature type="transmembrane region" description="Helical" evidence="7">
    <location>
        <begin position="85"/>
        <end position="108"/>
    </location>
</feature>
<dbReference type="SUPFAM" id="SSF103473">
    <property type="entry name" value="MFS general substrate transporter"/>
    <property type="match status" value="1"/>
</dbReference>
<feature type="transmembrane region" description="Helical" evidence="7">
    <location>
        <begin position="329"/>
        <end position="350"/>
    </location>
</feature>
<feature type="compositionally biased region" description="Low complexity" evidence="6">
    <location>
        <begin position="16"/>
        <end position="35"/>
    </location>
</feature>
<dbReference type="Gene3D" id="1.20.1250.20">
    <property type="entry name" value="MFS general substrate transporter like domains"/>
    <property type="match status" value="1"/>
</dbReference>
<feature type="compositionally biased region" description="Pro residues" evidence="6">
    <location>
        <begin position="599"/>
        <end position="617"/>
    </location>
</feature>
<feature type="compositionally biased region" description="Basic and acidic residues" evidence="6">
    <location>
        <begin position="539"/>
        <end position="555"/>
    </location>
</feature>
<dbReference type="PANTHER" id="PTHR19432:SF91">
    <property type="entry name" value="GENERAL ALPHA-GLUCOSIDE PERMEASE"/>
    <property type="match status" value="1"/>
</dbReference>
<dbReference type="PANTHER" id="PTHR19432">
    <property type="entry name" value="SUGAR TRANSPORTER"/>
    <property type="match status" value="1"/>
</dbReference>
<comment type="subcellular location">
    <subcellularLocation>
        <location evidence="1">Membrane</location>
        <topology evidence="1">Multi-pass membrane protein</topology>
    </subcellularLocation>
</comment>
<feature type="region of interest" description="Disordered" evidence="6">
    <location>
        <begin position="1"/>
        <end position="40"/>
    </location>
</feature>
<evidence type="ECO:0000256" key="2">
    <source>
        <dbReference type="ARBA" id="ARBA00022448"/>
    </source>
</evidence>
<keyword evidence="2" id="KW-0813">Transport</keyword>
<keyword evidence="3 7" id="KW-0812">Transmembrane</keyword>
<dbReference type="GO" id="GO:0008506">
    <property type="term" value="F:sucrose:proton symporter activity"/>
    <property type="evidence" value="ECO:0007669"/>
    <property type="project" value="TreeGrafter"/>
</dbReference>